<evidence type="ECO:0000256" key="2">
    <source>
        <dbReference type="SAM" id="MobiDB-lite"/>
    </source>
</evidence>
<keyword evidence="1" id="KW-0479">Metal-binding</keyword>
<keyword evidence="1" id="KW-0863">Zinc-finger</keyword>
<feature type="compositionally biased region" description="Basic and acidic residues" evidence="2">
    <location>
        <begin position="21"/>
        <end position="32"/>
    </location>
</feature>
<dbReference type="AlphaFoldDB" id="A0A176VLU3"/>
<dbReference type="PROSITE" id="PS50158">
    <property type="entry name" value="ZF_CCHC"/>
    <property type="match status" value="1"/>
</dbReference>
<accession>A0A176VLU3</accession>
<dbReference type="SUPFAM" id="SSF57756">
    <property type="entry name" value="Retrovirus zinc finger-like domains"/>
    <property type="match status" value="1"/>
</dbReference>
<keyword evidence="1" id="KW-0862">Zinc</keyword>
<keyword evidence="5" id="KW-1185">Reference proteome</keyword>
<evidence type="ECO:0000256" key="1">
    <source>
        <dbReference type="PROSITE-ProRule" id="PRU00047"/>
    </source>
</evidence>
<evidence type="ECO:0000259" key="3">
    <source>
        <dbReference type="PROSITE" id="PS50158"/>
    </source>
</evidence>
<dbReference type="GO" id="GO:0003676">
    <property type="term" value="F:nucleic acid binding"/>
    <property type="evidence" value="ECO:0007669"/>
    <property type="project" value="InterPro"/>
</dbReference>
<evidence type="ECO:0000313" key="4">
    <source>
        <dbReference type="EMBL" id="OAE21537.1"/>
    </source>
</evidence>
<dbReference type="Gene3D" id="4.10.60.10">
    <property type="entry name" value="Zinc finger, CCHC-type"/>
    <property type="match status" value="1"/>
</dbReference>
<dbReference type="Proteomes" id="UP000077202">
    <property type="component" value="Unassembled WGS sequence"/>
</dbReference>
<dbReference type="GO" id="GO:0008270">
    <property type="term" value="F:zinc ion binding"/>
    <property type="evidence" value="ECO:0007669"/>
    <property type="project" value="UniProtKB-KW"/>
</dbReference>
<comment type="caution">
    <text evidence="4">The sequence shown here is derived from an EMBL/GenBank/DDBJ whole genome shotgun (WGS) entry which is preliminary data.</text>
</comment>
<protein>
    <recommendedName>
        <fullName evidence="3">CCHC-type domain-containing protein</fullName>
    </recommendedName>
</protein>
<sequence>MLTGEGVGKLSARLTRKLCRDSEKAVEEERLNKGKTKTLEPLPKPRPTKASDKRLLSAPNLALLLTQLLEIPLAGSPSNLGQPEGGPSLGSPMADPQANPSQVFSQRFTKHSYPKYKGRGDDEDADSYIKLFESVSITNRETSDDDRLRIFPSLLHKRARSWYNHKSIDPNGLQTYYGEPSEDVAYTIQSAPSTTPIQPVQEPRYASREMATTLPQRRMAPLGAYARPATNACYNCGEMGHYSPNCPHPRSQMGYVPMCSNCRKQGHTAVECDQPPASRLTVRFITPPTKDDV</sequence>
<dbReference type="EMBL" id="LVLJ01003405">
    <property type="protein sequence ID" value="OAE21537.1"/>
    <property type="molecule type" value="Genomic_DNA"/>
</dbReference>
<feature type="domain" description="CCHC-type" evidence="3">
    <location>
        <begin position="233"/>
        <end position="247"/>
    </location>
</feature>
<feature type="region of interest" description="Disordered" evidence="2">
    <location>
        <begin position="76"/>
        <end position="100"/>
    </location>
</feature>
<reference evidence="4" key="1">
    <citation type="submission" date="2016-03" db="EMBL/GenBank/DDBJ databases">
        <title>Mechanisms controlling the formation of the plant cell surface in tip-growing cells are functionally conserved among land plants.</title>
        <authorList>
            <person name="Honkanen S."/>
            <person name="Jones V.A."/>
            <person name="Morieri G."/>
            <person name="Champion C."/>
            <person name="Hetherington A.J."/>
            <person name="Kelly S."/>
            <person name="Saint-Marcoux D."/>
            <person name="Proust H."/>
            <person name="Prescott H."/>
            <person name="Dolan L."/>
        </authorList>
    </citation>
    <scope>NUCLEOTIDE SEQUENCE [LARGE SCALE GENOMIC DNA]</scope>
    <source>
        <tissue evidence="4">Whole gametophyte</tissue>
    </source>
</reference>
<feature type="region of interest" description="Disordered" evidence="2">
    <location>
        <begin position="21"/>
        <end position="54"/>
    </location>
</feature>
<name>A0A176VLU3_MARPO</name>
<evidence type="ECO:0000313" key="5">
    <source>
        <dbReference type="Proteomes" id="UP000077202"/>
    </source>
</evidence>
<dbReference type="SMART" id="SM00343">
    <property type="entry name" value="ZnF_C2HC"/>
    <property type="match status" value="2"/>
</dbReference>
<organism evidence="4 5">
    <name type="scientific">Marchantia polymorpha subsp. ruderalis</name>
    <dbReference type="NCBI Taxonomy" id="1480154"/>
    <lineage>
        <taxon>Eukaryota</taxon>
        <taxon>Viridiplantae</taxon>
        <taxon>Streptophyta</taxon>
        <taxon>Embryophyta</taxon>
        <taxon>Marchantiophyta</taxon>
        <taxon>Marchantiopsida</taxon>
        <taxon>Marchantiidae</taxon>
        <taxon>Marchantiales</taxon>
        <taxon>Marchantiaceae</taxon>
        <taxon>Marchantia</taxon>
    </lineage>
</organism>
<dbReference type="InterPro" id="IPR001878">
    <property type="entry name" value="Znf_CCHC"/>
</dbReference>
<dbReference type="InterPro" id="IPR036875">
    <property type="entry name" value="Znf_CCHC_sf"/>
</dbReference>
<proteinExistence type="predicted"/>
<dbReference type="Pfam" id="PF00098">
    <property type="entry name" value="zf-CCHC"/>
    <property type="match status" value="1"/>
</dbReference>
<gene>
    <name evidence="4" type="ORF">AXG93_2085s1020</name>
</gene>